<dbReference type="Proteomes" id="UP000241890">
    <property type="component" value="Unassembled WGS sequence"/>
</dbReference>
<dbReference type="InParanoid" id="A0A2R5GEA3"/>
<dbReference type="CDD" id="cd03124">
    <property type="entry name" value="alpha_CA_prokaryotic_like"/>
    <property type="match status" value="1"/>
</dbReference>
<dbReference type="AlphaFoldDB" id="A0A2R5GEA3"/>
<dbReference type="GO" id="GO:0004089">
    <property type="term" value="F:carbonate dehydratase activity"/>
    <property type="evidence" value="ECO:0007669"/>
    <property type="project" value="UniProtKB-EC"/>
</dbReference>
<accession>A0A2R5GEA3</accession>
<evidence type="ECO:0000256" key="1">
    <source>
        <dbReference type="ARBA" id="ARBA00010718"/>
    </source>
</evidence>
<reference evidence="9 10" key="1">
    <citation type="submission" date="2017-12" db="EMBL/GenBank/DDBJ databases">
        <title>Sequencing, de novo assembly and annotation of complete genome of a new Thraustochytrid species, strain FCC1311.</title>
        <authorList>
            <person name="Sedici K."/>
            <person name="Godart F."/>
            <person name="Aiese Cigliano R."/>
            <person name="Sanseverino W."/>
            <person name="Barakat M."/>
            <person name="Ortet P."/>
            <person name="Marechal E."/>
            <person name="Cagnac O."/>
            <person name="Amato A."/>
        </authorList>
    </citation>
    <scope>NUCLEOTIDE SEQUENCE [LARGE SCALE GENOMIC DNA]</scope>
</reference>
<keyword evidence="3" id="KW-0479">Metal-binding</keyword>
<dbReference type="Pfam" id="PF00194">
    <property type="entry name" value="Carb_anhydrase"/>
    <property type="match status" value="1"/>
</dbReference>
<evidence type="ECO:0000256" key="2">
    <source>
        <dbReference type="ARBA" id="ARBA00012925"/>
    </source>
</evidence>
<keyword evidence="5" id="KW-0456">Lyase</keyword>
<evidence type="ECO:0000259" key="8">
    <source>
        <dbReference type="PROSITE" id="PS51144"/>
    </source>
</evidence>
<dbReference type="PANTHER" id="PTHR18952:SF265">
    <property type="entry name" value="CARBONIC ANHYDRASE"/>
    <property type="match status" value="1"/>
</dbReference>
<feature type="region of interest" description="Disordered" evidence="7">
    <location>
        <begin position="30"/>
        <end position="63"/>
    </location>
</feature>
<dbReference type="PANTHER" id="PTHR18952">
    <property type="entry name" value="CARBONIC ANHYDRASE"/>
    <property type="match status" value="1"/>
</dbReference>
<organism evidence="9 10">
    <name type="scientific">Hondaea fermentalgiana</name>
    <dbReference type="NCBI Taxonomy" id="2315210"/>
    <lineage>
        <taxon>Eukaryota</taxon>
        <taxon>Sar</taxon>
        <taxon>Stramenopiles</taxon>
        <taxon>Bigyra</taxon>
        <taxon>Labyrinthulomycetes</taxon>
        <taxon>Thraustochytrida</taxon>
        <taxon>Thraustochytriidae</taxon>
        <taxon>Hondaea</taxon>
    </lineage>
</organism>
<dbReference type="GO" id="GO:0008270">
    <property type="term" value="F:zinc ion binding"/>
    <property type="evidence" value="ECO:0007669"/>
    <property type="project" value="InterPro"/>
</dbReference>
<dbReference type="InterPro" id="IPR041891">
    <property type="entry name" value="Alpha_CA_prokaryot-like"/>
</dbReference>
<dbReference type="Gene3D" id="3.10.200.10">
    <property type="entry name" value="Alpha carbonic anhydrase"/>
    <property type="match status" value="1"/>
</dbReference>
<dbReference type="InterPro" id="IPR023561">
    <property type="entry name" value="Carbonic_anhydrase_a-class"/>
</dbReference>
<sequence>MATWGYEGELGAANWGKLCPEYAIADEGKAQSPIDLPGEAKETTAESASSDPTAEQAAKAEPAKLELKSGKASIINNGLTVMVNAKGASEFKVQGRVYELAQFHFHSPAEHTFGGQRHELELHLVHFAKDGQGPGPAAAVVGIHYKLGETADPFLKRVFEHVPSLTKNEETPLAEPIAFDDIDIAGEFFEYDGSLTTPPCSEGIHWCVMKKVLTLSKEQLEVFRTAIPVDNYRPVQPLNGRSIAVIQCSCTSHSAASEAPVKASPAGATMASKATASVPHVNSPSTISA</sequence>
<evidence type="ECO:0000313" key="9">
    <source>
        <dbReference type="EMBL" id="GBG29270.1"/>
    </source>
</evidence>
<protein>
    <recommendedName>
        <fullName evidence="2">carbonic anhydrase</fullName>
        <ecNumber evidence="2">4.2.1.1</ecNumber>
    </recommendedName>
</protein>
<evidence type="ECO:0000256" key="6">
    <source>
        <dbReference type="ARBA" id="ARBA00048348"/>
    </source>
</evidence>
<evidence type="ECO:0000313" key="10">
    <source>
        <dbReference type="Proteomes" id="UP000241890"/>
    </source>
</evidence>
<evidence type="ECO:0000256" key="3">
    <source>
        <dbReference type="ARBA" id="ARBA00022723"/>
    </source>
</evidence>
<dbReference type="EMBL" id="BEYU01000054">
    <property type="protein sequence ID" value="GBG29270.1"/>
    <property type="molecule type" value="Genomic_DNA"/>
</dbReference>
<keyword evidence="10" id="KW-1185">Reference proteome</keyword>
<keyword evidence="4" id="KW-0862">Zinc</keyword>
<dbReference type="InterPro" id="IPR036398">
    <property type="entry name" value="CA_dom_sf"/>
</dbReference>
<dbReference type="SUPFAM" id="SSF51069">
    <property type="entry name" value="Carbonic anhydrase"/>
    <property type="match status" value="1"/>
</dbReference>
<proteinExistence type="inferred from homology"/>
<dbReference type="EC" id="4.2.1.1" evidence="2"/>
<comment type="caution">
    <text evidence="9">The sequence shown here is derived from an EMBL/GenBank/DDBJ whole genome shotgun (WGS) entry which is preliminary data.</text>
</comment>
<evidence type="ECO:0000256" key="7">
    <source>
        <dbReference type="SAM" id="MobiDB-lite"/>
    </source>
</evidence>
<name>A0A2R5GEA3_9STRA</name>
<dbReference type="SMART" id="SM01057">
    <property type="entry name" value="Carb_anhydrase"/>
    <property type="match status" value="1"/>
</dbReference>
<gene>
    <name evidence="9" type="ORF">FCC1311_054922</name>
</gene>
<dbReference type="OrthoDB" id="429145at2759"/>
<comment type="catalytic activity">
    <reaction evidence="6">
        <text>hydrogencarbonate + H(+) = CO2 + H2O</text>
        <dbReference type="Rhea" id="RHEA:10748"/>
        <dbReference type="ChEBI" id="CHEBI:15377"/>
        <dbReference type="ChEBI" id="CHEBI:15378"/>
        <dbReference type="ChEBI" id="CHEBI:16526"/>
        <dbReference type="ChEBI" id="CHEBI:17544"/>
        <dbReference type="EC" id="4.2.1.1"/>
    </reaction>
</comment>
<evidence type="ECO:0000256" key="5">
    <source>
        <dbReference type="ARBA" id="ARBA00023239"/>
    </source>
</evidence>
<dbReference type="PROSITE" id="PS51144">
    <property type="entry name" value="ALPHA_CA_2"/>
    <property type="match status" value="1"/>
</dbReference>
<dbReference type="InterPro" id="IPR001148">
    <property type="entry name" value="CA_dom"/>
</dbReference>
<feature type="domain" description="Alpha-carbonic anhydrase" evidence="8">
    <location>
        <begin position="2"/>
        <end position="247"/>
    </location>
</feature>
<comment type="similarity">
    <text evidence="1">Belongs to the alpha-carbonic anhydrase family.</text>
</comment>
<evidence type="ECO:0000256" key="4">
    <source>
        <dbReference type="ARBA" id="ARBA00022833"/>
    </source>
</evidence>